<dbReference type="GO" id="GO:0004497">
    <property type="term" value="F:monooxygenase activity"/>
    <property type="evidence" value="ECO:0007669"/>
    <property type="project" value="UniProtKB-KW"/>
</dbReference>
<dbReference type="AlphaFoldDB" id="A0A146FLU9"/>
<sequence length="41" mass="4608">MNKLPESASPIIHTSGIFSVIQAHIHHHREPFSGVYSAVRR</sequence>
<gene>
    <name evidence="1" type="ORF">RIB2604_02104690</name>
</gene>
<organism evidence="1 2">
    <name type="scientific">Aspergillus kawachii</name>
    <name type="common">White koji mold</name>
    <name type="synonym">Aspergillus awamori var. kawachi</name>
    <dbReference type="NCBI Taxonomy" id="1069201"/>
    <lineage>
        <taxon>Eukaryota</taxon>
        <taxon>Fungi</taxon>
        <taxon>Dikarya</taxon>
        <taxon>Ascomycota</taxon>
        <taxon>Pezizomycotina</taxon>
        <taxon>Eurotiomycetes</taxon>
        <taxon>Eurotiomycetidae</taxon>
        <taxon>Eurotiales</taxon>
        <taxon>Aspergillaceae</taxon>
        <taxon>Aspergillus</taxon>
        <taxon>Aspergillus subgen. Circumdati</taxon>
    </lineage>
</organism>
<protein>
    <submittedName>
        <fullName evidence="1">Cytochrome P450 monooxygenase</fullName>
    </submittedName>
</protein>
<evidence type="ECO:0000313" key="1">
    <source>
        <dbReference type="EMBL" id="GAT26786.1"/>
    </source>
</evidence>
<reference evidence="2" key="2">
    <citation type="submission" date="2016-02" db="EMBL/GenBank/DDBJ databases">
        <title>Genome sequencing of Aspergillus luchuensis NBRC 4314.</title>
        <authorList>
            <person name="Yamada O."/>
        </authorList>
    </citation>
    <scope>NUCLEOTIDE SEQUENCE [LARGE SCALE GENOMIC DNA]</scope>
    <source>
        <strain evidence="2">RIB 2604</strain>
    </source>
</reference>
<comment type="caution">
    <text evidence="1">The sequence shown here is derived from an EMBL/GenBank/DDBJ whole genome shotgun (WGS) entry which is preliminary data.</text>
</comment>
<name>A0A146FLU9_ASPKA</name>
<proteinExistence type="predicted"/>
<dbReference type="Proteomes" id="UP000075230">
    <property type="component" value="Unassembled WGS sequence"/>
</dbReference>
<evidence type="ECO:0000313" key="2">
    <source>
        <dbReference type="Proteomes" id="UP000075230"/>
    </source>
</evidence>
<keyword evidence="1" id="KW-0560">Oxidoreductase</keyword>
<reference evidence="1 2" key="1">
    <citation type="journal article" date="2016" name="DNA Res.">
        <title>Genome sequence of Aspergillus luchuensis NBRC 4314.</title>
        <authorList>
            <person name="Yamada O."/>
            <person name="Machida M."/>
            <person name="Hosoyama A."/>
            <person name="Goto M."/>
            <person name="Takahashi T."/>
            <person name="Futagami T."/>
            <person name="Yamagata Y."/>
            <person name="Takeuchi M."/>
            <person name="Kobayashi T."/>
            <person name="Koike H."/>
            <person name="Abe K."/>
            <person name="Asai K."/>
            <person name="Arita M."/>
            <person name="Fujita N."/>
            <person name="Fukuda K."/>
            <person name="Higa K."/>
            <person name="Horikawa H."/>
            <person name="Ishikawa T."/>
            <person name="Jinno K."/>
            <person name="Kato Y."/>
            <person name="Kirimura K."/>
            <person name="Mizutani O."/>
            <person name="Nakasone K."/>
            <person name="Sano M."/>
            <person name="Shiraishi Y."/>
            <person name="Tsukahara M."/>
            <person name="Gomi K."/>
        </authorList>
    </citation>
    <scope>NUCLEOTIDE SEQUENCE [LARGE SCALE GENOMIC DNA]</scope>
    <source>
        <strain evidence="1 2">RIB 2604</strain>
    </source>
</reference>
<dbReference type="EMBL" id="BCWF01000021">
    <property type="protein sequence ID" value="GAT26786.1"/>
    <property type="molecule type" value="Genomic_DNA"/>
</dbReference>
<accession>A0A146FLU9</accession>
<keyword evidence="1" id="KW-0503">Monooxygenase</keyword>